<dbReference type="EMBL" id="LAVV01001223">
    <property type="protein sequence ID" value="KNZ63710.1"/>
    <property type="molecule type" value="Genomic_DNA"/>
</dbReference>
<proteinExistence type="predicted"/>
<evidence type="ECO:0000313" key="2">
    <source>
        <dbReference type="Proteomes" id="UP000037035"/>
    </source>
</evidence>
<organism evidence="1 2">
    <name type="scientific">Puccinia sorghi</name>
    <dbReference type="NCBI Taxonomy" id="27349"/>
    <lineage>
        <taxon>Eukaryota</taxon>
        <taxon>Fungi</taxon>
        <taxon>Dikarya</taxon>
        <taxon>Basidiomycota</taxon>
        <taxon>Pucciniomycotina</taxon>
        <taxon>Pucciniomycetes</taxon>
        <taxon>Pucciniales</taxon>
        <taxon>Pucciniaceae</taxon>
        <taxon>Puccinia</taxon>
    </lineage>
</organism>
<dbReference type="VEuPathDB" id="FungiDB:VP01_11100g1"/>
<dbReference type="Proteomes" id="UP000037035">
    <property type="component" value="Unassembled WGS sequence"/>
</dbReference>
<gene>
    <name evidence="1" type="ORF">VP01_11100g1</name>
</gene>
<dbReference type="OrthoDB" id="2503017at2759"/>
<evidence type="ECO:0000313" key="1">
    <source>
        <dbReference type="EMBL" id="KNZ63710.1"/>
    </source>
</evidence>
<sequence length="66" mass="7075">GTLAKSQNVQLRTILTSKLDSSIHANVIDHNNGKDAKAIWKSISNYFASSQASKLCSSIEGTSLPQ</sequence>
<feature type="non-terminal residue" evidence="1">
    <location>
        <position position="1"/>
    </location>
</feature>
<dbReference type="AlphaFoldDB" id="A0A0L6VU30"/>
<protein>
    <submittedName>
        <fullName evidence="1">Uncharacterized protein</fullName>
    </submittedName>
</protein>
<name>A0A0L6VU30_9BASI</name>
<feature type="non-terminal residue" evidence="1">
    <location>
        <position position="66"/>
    </location>
</feature>
<accession>A0A0L6VU30</accession>
<reference evidence="1 2" key="1">
    <citation type="submission" date="2015-08" db="EMBL/GenBank/DDBJ databases">
        <title>Next Generation Sequencing and Analysis of the Genome of Puccinia sorghi L Schw, the Causal Agent of Maize Common Rust.</title>
        <authorList>
            <person name="Rochi L."/>
            <person name="Burguener G."/>
            <person name="Darino M."/>
            <person name="Turjanski A."/>
            <person name="Kreff E."/>
            <person name="Dieguez M.J."/>
            <person name="Sacco F."/>
        </authorList>
    </citation>
    <scope>NUCLEOTIDE SEQUENCE [LARGE SCALE GENOMIC DNA]</scope>
    <source>
        <strain evidence="1 2">RO10H11247</strain>
    </source>
</reference>
<comment type="caution">
    <text evidence="1">The sequence shown here is derived from an EMBL/GenBank/DDBJ whole genome shotgun (WGS) entry which is preliminary data.</text>
</comment>
<keyword evidence="2" id="KW-1185">Reference proteome</keyword>